<dbReference type="AlphaFoldDB" id="A0A8J2HS47"/>
<dbReference type="OrthoDB" id="7551601at2759"/>
<evidence type="ECO:0000313" key="2">
    <source>
        <dbReference type="Proteomes" id="UP000786811"/>
    </source>
</evidence>
<proteinExistence type="predicted"/>
<protein>
    <submittedName>
        <fullName evidence="1">Uncharacterized protein</fullName>
    </submittedName>
</protein>
<keyword evidence="2" id="KW-1185">Reference proteome</keyword>
<organism evidence="1 2">
    <name type="scientific">Cotesia congregata</name>
    <name type="common">Parasitoid wasp</name>
    <name type="synonym">Apanteles congregatus</name>
    <dbReference type="NCBI Taxonomy" id="51543"/>
    <lineage>
        <taxon>Eukaryota</taxon>
        <taxon>Metazoa</taxon>
        <taxon>Ecdysozoa</taxon>
        <taxon>Arthropoda</taxon>
        <taxon>Hexapoda</taxon>
        <taxon>Insecta</taxon>
        <taxon>Pterygota</taxon>
        <taxon>Neoptera</taxon>
        <taxon>Endopterygota</taxon>
        <taxon>Hymenoptera</taxon>
        <taxon>Apocrita</taxon>
        <taxon>Ichneumonoidea</taxon>
        <taxon>Braconidae</taxon>
        <taxon>Microgastrinae</taxon>
        <taxon>Cotesia</taxon>
    </lineage>
</organism>
<accession>A0A8J2HS47</accession>
<dbReference type="Proteomes" id="UP000786811">
    <property type="component" value="Unassembled WGS sequence"/>
</dbReference>
<reference evidence="1" key="1">
    <citation type="submission" date="2021-04" db="EMBL/GenBank/DDBJ databases">
        <authorList>
            <person name="Chebbi M.A.C M."/>
        </authorList>
    </citation>
    <scope>NUCLEOTIDE SEQUENCE</scope>
</reference>
<gene>
    <name evidence="1" type="ORF">HICCMSTLAB_LOCUS13672</name>
</gene>
<dbReference type="EMBL" id="CAJNRD030001124">
    <property type="protein sequence ID" value="CAG5109036.1"/>
    <property type="molecule type" value="Genomic_DNA"/>
</dbReference>
<name>A0A8J2HS47_COTCN</name>
<sequence length="362" mass="42336">MPPCQDIKRQNSTQIKNLYKNILEKKIITTPETGKSKWLINLTNEQIPVEVLELASLGKNFGLPHKNRQIPLERLMTSLELSILDLPREDSFAVRATYLDVINNYLRLPETSIELQRKIHTTSKFIKRNPDIIFLKADKGNVTVIISRDLYISKMMNILSDPYTYCPIKYDPTKHLQWHVNKRVTQLRFRLRNLAAKEIDNAALVEKGNIVKVEKKSVCLPYVKYLSESLKIAMRKFNICLSFKNSYNLSWLFRGHKDSLPAYEKSCVIYAVPCSECDYVFVGHTKYKLKTALTKHWQDLNYPIAIVDDALIEHAFGCKHYFDLKGTKILDSEPVTWIRDYLAEFYRVKLNNYYCYDSYDLK</sequence>
<evidence type="ECO:0000313" key="1">
    <source>
        <dbReference type="EMBL" id="CAG5109036.1"/>
    </source>
</evidence>
<comment type="caution">
    <text evidence="1">The sequence shown here is derived from an EMBL/GenBank/DDBJ whole genome shotgun (WGS) entry which is preliminary data.</text>
</comment>